<accession>A0ABX0IAY0</accession>
<comment type="caution">
    <text evidence="1">The sequence shown here is derived from an EMBL/GenBank/DDBJ whole genome shotgun (WGS) entry which is preliminary data.</text>
</comment>
<evidence type="ECO:0000313" key="2">
    <source>
        <dbReference type="Proteomes" id="UP000800984"/>
    </source>
</evidence>
<dbReference type="Proteomes" id="UP000800984">
    <property type="component" value="Unassembled WGS sequence"/>
</dbReference>
<gene>
    <name evidence="1" type="ORF">G4D72_12090</name>
</gene>
<protein>
    <recommendedName>
        <fullName evidence="3">PepSY domain-containing protein</fullName>
    </recommendedName>
</protein>
<sequence length="212" mass="24676">MKLKFLFVYLIFPLSIFSQKIKTENIIKTTDSILTATIGENLFKYFTISEGSFYKYKTNNNYNTTGKFLSKRVLRKKVTEIWVLYHFQSEELQIVETGFWIKLNEKLNLIEPIKIDFIPDFLKNNSPSNFITIENAENIAIKSFKEKGFEISKPKLKFDEKKGKHIYYSINKVTKSKNAYGQDCGETEIIEIDAISGEVLSLIKGYYGLIIR</sequence>
<evidence type="ECO:0008006" key="3">
    <source>
        <dbReference type="Google" id="ProtNLM"/>
    </source>
</evidence>
<organism evidence="1 2">
    <name type="scientific">Flavobacterium difficile</name>
    <dbReference type="NCBI Taxonomy" id="2709659"/>
    <lineage>
        <taxon>Bacteria</taxon>
        <taxon>Pseudomonadati</taxon>
        <taxon>Bacteroidota</taxon>
        <taxon>Flavobacteriia</taxon>
        <taxon>Flavobacteriales</taxon>
        <taxon>Flavobacteriaceae</taxon>
        <taxon>Flavobacterium</taxon>
    </lineage>
</organism>
<keyword evidence="2" id="KW-1185">Reference proteome</keyword>
<dbReference type="EMBL" id="JAAJBT010000008">
    <property type="protein sequence ID" value="NHM02847.1"/>
    <property type="molecule type" value="Genomic_DNA"/>
</dbReference>
<name>A0ABX0IAY0_9FLAO</name>
<dbReference type="RefSeq" id="WP_166077983.1">
    <property type="nucleotide sequence ID" value="NZ_JAAJBT010000008.1"/>
</dbReference>
<proteinExistence type="predicted"/>
<reference evidence="1 2" key="1">
    <citation type="submission" date="2020-02" db="EMBL/GenBank/DDBJ databases">
        <authorList>
            <person name="Chen W.-M."/>
        </authorList>
    </citation>
    <scope>NUCLEOTIDE SEQUENCE [LARGE SCALE GENOMIC DNA]</scope>
    <source>
        <strain evidence="1 2">KDG-16</strain>
    </source>
</reference>
<evidence type="ECO:0000313" key="1">
    <source>
        <dbReference type="EMBL" id="NHM02847.1"/>
    </source>
</evidence>